<gene>
    <name evidence="5" type="ORF">KSB_10660</name>
</gene>
<organism evidence="5 6">
    <name type="scientific">Ktedonobacter robiniae</name>
    <dbReference type="NCBI Taxonomy" id="2778365"/>
    <lineage>
        <taxon>Bacteria</taxon>
        <taxon>Bacillati</taxon>
        <taxon>Chloroflexota</taxon>
        <taxon>Ktedonobacteria</taxon>
        <taxon>Ktedonobacterales</taxon>
        <taxon>Ktedonobacteraceae</taxon>
        <taxon>Ktedonobacter</taxon>
    </lineage>
</organism>
<dbReference type="InterPro" id="IPR011330">
    <property type="entry name" value="Glyco_hydro/deAcase_b/a-brl"/>
</dbReference>
<dbReference type="InterPro" id="IPR051398">
    <property type="entry name" value="Polysacch_Deacetylase"/>
</dbReference>
<reference evidence="5 6" key="1">
    <citation type="journal article" date="2021" name="Int. J. Syst. Evol. Microbiol.">
        <title>Reticulibacter mediterranei gen. nov., sp. nov., within the new family Reticulibacteraceae fam. nov., and Ktedonospora formicarum gen. nov., sp. nov., Ktedonobacter robiniae sp. nov., Dictyobacter formicarum sp. nov. and Dictyobacter arantiisoli sp. nov., belonging to the class Ktedonobacteria.</title>
        <authorList>
            <person name="Yabe S."/>
            <person name="Zheng Y."/>
            <person name="Wang C.M."/>
            <person name="Sakai Y."/>
            <person name="Abe K."/>
            <person name="Yokota A."/>
            <person name="Donadio S."/>
            <person name="Cavaletti L."/>
            <person name="Monciardini P."/>
        </authorList>
    </citation>
    <scope>NUCLEOTIDE SEQUENCE [LARGE SCALE GENOMIC DNA]</scope>
    <source>
        <strain evidence="5 6">SOSP1-30</strain>
    </source>
</reference>
<comment type="subcellular location">
    <subcellularLocation>
        <location evidence="1">Secreted</location>
    </subcellularLocation>
</comment>
<keyword evidence="3" id="KW-1133">Transmembrane helix</keyword>
<evidence type="ECO:0000256" key="2">
    <source>
        <dbReference type="ARBA" id="ARBA00022729"/>
    </source>
</evidence>
<comment type="caution">
    <text evidence="5">The sequence shown here is derived from an EMBL/GenBank/DDBJ whole genome shotgun (WGS) entry which is preliminary data.</text>
</comment>
<feature type="domain" description="NodB homology" evidence="4">
    <location>
        <begin position="280"/>
        <end position="451"/>
    </location>
</feature>
<dbReference type="PANTHER" id="PTHR34216:SF3">
    <property type="entry name" value="POLY-BETA-1,6-N-ACETYL-D-GLUCOSAMINE N-DEACETYLASE"/>
    <property type="match status" value="1"/>
</dbReference>
<dbReference type="RefSeq" id="WP_201369477.1">
    <property type="nucleotide sequence ID" value="NZ_BNJG01000001.1"/>
</dbReference>
<evidence type="ECO:0000313" key="5">
    <source>
        <dbReference type="EMBL" id="GHO52591.1"/>
    </source>
</evidence>
<keyword evidence="6" id="KW-1185">Reference proteome</keyword>
<dbReference type="Gene3D" id="3.20.20.370">
    <property type="entry name" value="Glycoside hydrolase/deacetylase"/>
    <property type="match status" value="1"/>
</dbReference>
<dbReference type="InterPro" id="IPR002509">
    <property type="entry name" value="NODB_dom"/>
</dbReference>
<evidence type="ECO:0000259" key="4">
    <source>
        <dbReference type="PROSITE" id="PS51677"/>
    </source>
</evidence>
<evidence type="ECO:0000313" key="6">
    <source>
        <dbReference type="Proteomes" id="UP000654345"/>
    </source>
</evidence>
<accession>A0ABQ3UIQ6</accession>
<feature type="transmembrane region" description="Helical" evidence="3">
    <location>
        <begin position="12"/>
        <end position="36"/>
    </location>
</feature>
<dbReference type="PANTHER" id="PTHR34216">
    <property type="match status" value="1"/>
</dbReference>
<dbReference type="Pfam" id="PF01522">
    <property type="entry name" value="Polysacc_deac_1"/>
    <property type="match status" value="1"/>
</dbReference>
<keyword evidence="3" id="KW-0812">Transmembrane</keyword>
<dbReference type="EMBL" id="BNJG01000001">
    <property type="protein sequence ID" value="GHO52591.1"/>
    <property type="molecule type" value="Genomic_DNA"/>
</dbReference>
<evidence type="ECO:0000256" key="1">
    <source>
        <dbReference type="ARBA" id="ARBA00004613"/>
    </source>
</evidence>
<dbReference type="CDD" id="cd10918">
    <property type="entry name" value="CE4_NodB_like_5s_6s"/>
    <property type="match status" value="1"/>
</dbReference>
<name>A0ABQ3UIQ6_9CHLR</name>
<dbReference type="SUPFAM" id="SSF88713">
    <property type="entry name" value="Glycoside hydrolase/deacetylase"/>
    <property type="match status" value="1"/>
</dbReference>
<dbReference type="PROSITE" id="PS51677">
    <property type="entry name" value="NODB"/>
    <property type="match status" value="1"/>
</dbReference>
<dbReference type="Proteomes" id="UP000654345">
    <property type="component" value="Unassembled WGS sequence"/>
</dbReference>
<evidence type="ECO:0000256" key="3">
    <source>
        <dbReference type="SAM" id="Phobius"/>
    </source>
</evidence>
<sequence>MYSTLDTGRNKRLIVAWMLVALSVTLFLTSSGLWIYSAYFKSSAPPPTPKVLHKPAVSPTRTSVASKTAGLYLQKFLQHDYPGMWSLLHPQVQTTWPDQNTYAQYWQKRFQGYTIAGYTLGQESALSSWVNPETMREYKDVAMVPVTLQIKPTLETRQAAQKLSTVDPDILHPEALYSNIPMYLSRTDATLWQVLNGGPVDLEAPILPPLHPISHDVKVPIMMYHHISDAPTQTILEKSLTVSTKMLSAHLAYLKSRKAHTITFNQLFDALYYNGPLPSNPVILTFDDGYDDAYTNAYRLLRQNGFSGMFYIITGKVGWKGQASWNQLQEMLLGGMQIGSHTISHVDIGNIYLASHAQAQKELQDSRASLQQHLHIPIQQFCYPSGEPFRHGSLALRAAIVNLLTSLGYVGSTTDPGETGIFQNSLTPQVLLRIRVDGRSDLGTFQASIPW</sequence>
<protein>
    <recommendedName>
        <fullName evidence="4">NodB homology domain-containing protein</fullName>
    </recommendedName>
</protein>
<keyword evidence="2" id="KW-0732">Signal</keyword>
<proteinExistence type="predicted"/>
<keyword evidence="3" id="KW-0472">Membrane</keyword>